<comment type="similarity">
    <text evidence="1">Belongs to the sel-1 family.</text>
</comment>
<evidence type="ECO:0000259" key="2">
    <source>
        <dbReference type="PROSITE" id="PS50104"/>
    </source>
</evidence>
<dbReference type="GeneID" id="17321185"/>
<dbReference type="InterPro" id="IPR035897">
    <property type="entry name" value="Toll_tir_struct_dom_sf"/>
</dbReference>
<name>R7Q514_CHOCR</name>
<dbReference type="InterPro" id="IPR050767">
    <property type="entry name" value="Sel1_AlgK"/>
</dbReference>
<dbReference type="Gene3D" id="3.40.50.10140">
    <property type="entry name" value="Toll/interleukin-1 receptor homology (TIR) domain"/>
    <property type="match status" value="1"/>
</dbReference>
<protein>
    <submittedName>
        <fullName evidence="3">Sel1-repeat containing protein</fullName>
    </submittedName>
</protein>
<dbReference type="SUPFAM" id="SSF81901">
    <property type="entry name" value="HCP-like"/>
    <property type="match status" value="2"/>
</dbReference>
<accession>R7Q514</accession>
<dbReference type="PROSITE" id="PS50104">
    <property type="entry name" value="TIR"/>
    <property type="match status" value="1"/>
</dbReference>
<evidence type="ECO:0000256" key="1">
    <source>
        <dbReference type="ARBA" id="ARBA00038101"/>
    </source>
</evidence>
<dbReference type="RefSeq" id="XP_005713456.1">
    <property type="nucleotide sequence ID" value="XM_005713399.1"/>
</dbReference>
<gene>
    <name evidence="3" type="ORF">CHC_T00009272001</name>
</gene>
<dbReference type="SUPFAM" id="SSF52200">
    <property type="entry name" value="Toll/Interleukin receptor TIR domain"/>
    <property type="match status" value="1"/>
</dbReference>
<dbReference type="InterPro" id="IPR006597">
    <property type="entry name" value="Sel1-like"/>
</dbReference>
<dbReference type="Pfam" id="PF08238">
    <property type="entry name" value="Sel1"/>
    <property type="match status" value="5"/>
</dbReference>
<dbReference type="KEGG" id="ccp:CHC_T00009272001"/>
<keyword evidence="4" id="KW-1185">Reference proteome</keyword>
<sequence>MLKLGRLLEKGSERIERNVPEAIALFERAADLGNLQATMKAAQLYYQGSEGLPRDLAKAFPLFLAAAESGETGAICYLGDCLEYDEEFAVVDACQLAADAENSFAKYILEVMLQKGERVKKLHSMAAVGLFRKAADRGHGRAMGRLGISLYYGNGTQRDIANAIEWFGKAERAAPFDFLIKAALAKALLAEESGSFKDPIRAIRLLEEAVQLYPDYCYGLHLLAVQYCLQTEGLTTSKKRIAELFSQASSSSHTVRRDRFPLTATVIKAGEYYPAVVENVFRKSFVKPRMCLLLVLGGAARGKTSTVRSLRGLPFVKAHVATEMAALNKFIVEPGIRGLPEEVLNEYDFNENSLRANVSRLETPSTSAFNMQTANGITEDLFEAVSDAFAPRQPCPNQSIFETKDRKHADVIELMRDSLTLPDFPSGFRKSVAQVWDMGGQSKYEMAHSLVIARGSILVFVTDLKRVADERTRISEVAVLCYWMQLAHFLVCDEAEVRVIIVGTRKSQCDEVATLRILKKSLGTQLSPKVYNSWIRTRKGCREDFSKFIVIENSRTLQGPKESGLEELERSVAVLADEIVARRGNVPVRWLALVDKLERENARLGYLLFQRDFVLQVSVEFPGFAKDNEERENDVVCALRCFASMGRLTFLKLDETEWYVFVDVGRIAGLLGKLTMPEDRLQDQLSSEDIESLAEGQISQSGLFCLWNAHSEEENQLMLKILCRFDLLVLLKGTEESIWEGNAMIGIPALMRSGWDDFKWGSTPGEKDLEVVTEFEEAIPNSLLGFLIAHVYHMQAAGRDPYSRIGGEACKFRADALLIRLRDGSRAFMCLNGNERKIVWKFRGMNPERLAADFIGSLDGGTDNSSRIMNVNHRHVIFLDCSVSREGCGAFRSVEIELSREWLLERNGKRGVFDSELLKRLAQIMGRYQESLPVEGLCCRSCFRPWTISDVEHSLGLTQTCHPGGVSPLQRVMPPNHYDVFISHAGPDKMAMANPLYQSLTRHNVNVFLDFEGLQILDSTASEEMNRAMNEARIGVFILSPEFAAREWTMRELRCFLDRDETCRLEKRSRPVLLPIFHRLSLTECSRCDELVYNENSEHYELLQAERFYEQSRQDICTTEGAIAALKGLRRHAGVVKQRLGGGDYLSSAELVETAAERILGYTLKYRGLAEDMKLGCAQHE</sequence>
<dbReference type="SMART" id="SM00255">
    <property type="entry name" value="TIR"/>
    <property type="match status" value="1"/>
</dbReference>
<dbReference type="Gene3D" id="1.25.40.10">
    <property type="entry name" value="Tetratricopeptide repeat domain"/>
    <property type="match status" value="1"/>
</dbReference>
<dbReference type="InterPro" id="IPR027417">
    <property type="entry name" value="P-loop_NTPase"/>
</dbReference>
<dbReference type="InterPro" id="IPR011990">
    <property type="entry name" value="TPR-like_helical_dom_sf"/>
</dbReference>
<dbReference type="PhylomeDB" id="R7Q514"/>
<dbReference type="Pfam" id="PF13676">
    <property type="entry name" value="TIR_2"/>
    <property type="match status" value="1"/>
</dbReference>
<dbReference type="PANTHER" id="PTHR11102">
    <property type="entry name" value="SEL-1-LIKE PROTEIN"/>
    <property type="match status" value="1"/>
</dbReference>
<evidence type="ECO:0000313" key="3">
    <source>
        <dbReference type="EMBL" id="CDF33637.1"/>
    </source>
</evidence>
<dbReference type="SUPFAM" id="SSF52540">
    <property type="entry name" value="P-loop containing nucleoside triphosphate hydrolases"/>
    <property type="match status" value="1"/>
</dbReference>
<dbReference type="EMBL" id="HG001652">
    <property type="protein sequence ID" value="CDF33637.1"/>
    <property type="molecule type" value="Genomic_DNA"/>
</dbReference>
<dbReference type="Proteomes" id="UP000012073">
    <property type="component" value="Unassembled WGS sequence"/>
</dbReference>
<feature type="domain" description="TIR" evidence="2">
    <location>
        <begin position="976"/>
        <end position="1116"/>
    </location>
</feature>
<dbReference type="InterPro" id="IPR000157">
    <property type="entry name" value="TIR_dom"/>
</dbReference>
<dbReference type="GO" id="GO:0007165">
    <property type="term" value="P:signal transduction"/>
    <property type="evidence" value="ECO:0007669"/>
    <property type="project" value="InterPro"/>
</dbReference>
<dbReference type="Gene3D" id="3.40.50.300">
    <property type="entry name" value="P-loop containing nucleotide triphosphate hydrolases"/>
    <property type="match status" value="1"/>
</dbReference>
<organism evidence="3 4">
    <name type="scientific">Chondrus crispus</name>
    <name type="common">Carrageen Irish moss</name>
    <name type="synonym">Polymorpha crispa</name>
    <dbReference type="NCBI Taxonomy" id="2769"/>
    <lineage>
        <taxon>Eukaryota</taxon>
        <taxon>Rhodophyta</taxon>
        <taxon>Florideophyceae</taxon>
        <taxon>Rhodymeniophycidae</taxon>
        <taxon>Gigartinales</taxon>
        <taxon>Gigartinaceae</taxon>
        <taxon>Chondrus</taxon>
    </lineage>
</organism>
<reference evidence="4" key="1">
    <citation type="journal article" date="2013" name="Proc. Natl. Acad. Sci. U.S.A.">
        <title>Genome structure and metabolic features in the red seaweed Chondrus crispus shed light on evolution of the Archaeplastida.</title>
        <authorList>
            <person name="Collen J."/>
            <person name="Porcel B."/>
            <person name="Carre W."/>
            <person name="Ball S.G."/>
            <person name="Chaparro C."/>
            <person name="Tonon T."/>
            <person name="Barbeyron T."/>
            <person name="Michel G."/>
            <person name="Noel B."/>
            <person name="Valentin K."/>
            <person name="Elias M."/>
            <person name="Artiguenave F."/>
            <person name="Arun A."/>
            <person name="Aury J.M."/>
            <person name="Barbosa-Neto J.F."/>
            <person name="Bothwell J.H."/>
            <person name="Bouget F.Y."/>
            <person name="Brillet L."/>
            <person name="Cabello-Hurtado F."/>
            <person name="Capella-Gutierrez S."/>
            <person name="Charrier B."/>
            <person name="Cladiere L."/>
            <person name="Cock J.M."/>
            <person name="Coelho S.M."/>
            <person name="Colleoni C."/>
            <person name="Czjzek M."/>
            <person name="Da Silva C."/>
            <person name="Delage L."/>
            <person name="Denoeud F."/>
            <person name="Deschamps P."/>
            <person name="Dittami S.M."/>
            <person name="Gabaldon T."/>
            <person name="Gachon C.M."/>
            <person name="Groisillier A."/>
            <person name="Herve C."/>
            <person name="Jabbari K."/>
            <person name="Katinka M."/>
            <person name="Kloareg B."/>
            <person name="Kowalczyk N."/>
            <person name="Labadie K."/>
            <person name="Leblanc C."/>
            <person name="Lopez P.J."/>
            <person name="McLachlan D.H."/>
            <person name="Meslet-Cladiere L."/>
            <person name="Moustafa A."/>
            <person name="Nehr Z."/>
            <person name="Nyvall Collen P."/>
            <person name="Panaud O."/>
            <person name="Partensky F."/>
            <person name="Poulain J."/>
            <person name="Rensing S.A."/>
            <person name="Rousvoal S."/>
            <person name="Samson G."/>
            <person name="Symeonidi A."/>
            <person name="Weissenbach J."/>
            <person name="Zambounis A."/>
            <person name="Wincker P."/>
            <person name="Boyen C."/>
        </authorList>
    </citation>
    <scope>NUCLEOTIDE SEQUENCE [LARGE SCALE GENOMIC DNA]</scope>
    <source>
        <strain evidence="4">cv. Stackhouse</strain>
    </source>
</reference>
<dbReference type="OrthoDB" id="6160824at2759"/>
<dbReference type="SMART" id="SM00671">
    <property type="entry name" value="SEL1"/>
    <property type="match status" value="4"/>
</dbReference>
<evidence type="ECO:0000313" key="4">
    <source>
        <dbReference type="Proteomes" id="UP000012073"/>
    </source>
</evidence>
<dbReference type="AlphaFoldDB" id="R7Q514"/>
<dbReference type="Gramene" id="CDF33637">
    <property type="protein sequence ID" value="CDF33637"/>
    <property type="gene ID" value="CHC_T00009272001"/>
</dbReference>
<proteinExistence type="inferred from homology"/>
<dbReference type="PANTHER" id="PTHR11102:SF160">
    <property type="entry name" value="ERAD-ASSOCIATED E3 UBIQUITIN-PROTEIN LIGASE COMPONENT HRD3"/>
    <property type="match status" value="1"/>
</dbReference>